<feature type="transmembrane region" description="Helical" evidence="7">
    <location>
        <begin position="134"/>
        <end position="155"/>
    </location>
</feature>
<dbReference type="STRING" id="1513793.SAMN06296036_10162"/>
<dbReference type="GO" id="GO:0005886">
    <property type="term" value="C:plasma membrane"/>
    <property type="evidence" value="ECO:0007669"/>
    <property type="project" value="UniProtKB-SubCell"/>
</dbReference>
<keyword evidence="4 7" id="KW-0812">Transmembrane</keyword>
<comment type="similarity">
    <text evidence="7">Belongs to the binding-protein-dependent transport system permease family.</text>
</comment>
<dbReference type="SUPFAM" id="SSF161098">
    <property type="entry name" value="MetI-like"/>
    <property type="match status" value="1"/>
</dbReference>
<dbReference type="Gene3D" id="1.10.3720.10">
    <property type="entry name" value="MetI-like"/>
    <property type="match status" value="1"/>
</dbReference>
<evidence type="ECO:0000313" key="9">
    <source>
        <dbReference type="EMBL" id="SME87898.1"/>
    </source>
</evidence>
<evidence type="ECO:0000256" key="7">
    <source>
        <dbReference type="RuleBase" id="RU363032"/>
    </source>
</evidence>
<keyword evidence="3" id="KW-1003">Cell membrane</keyword>
<feature type="transmembrane region" description="Helical" evidence="7">
    <location>
        <begin position="231"/>
        <end position="253"/>
    </location>
</feature>
<dbReference type="OrthoDB" id="5289542at2"/>
<comment type="subcellular location">
    <subcellularLocation>
        <location evidence="1 7">Cell membrane</location>
        <topology evidence="1 7">Multi-pass membrane protein</topology>
    </subcellularLocation>
</comment>
<dbReference type="Pfam" id="PF19300">
    <property type="entry name" value="BPD_transp_1_N"/>
    <property type="match status" value="1"/>
</dbReference>
<dbReference type="InterPro" id="IPR035906">
    <property type="entry name" value="MetI-like_sf"/>
</dbReference>
<dbReference type="RefSeq" id="WP_132314794.1">
    <property type="nucleotide sequence ID" value="NZ_FWZT01000001.1"/>
</dbReference>
<evidence type="ECO:0000313" key="10">
    <source>
        <dbReference type="Proteomes" id="UP000192907"/>
    </source>
</evidence>
<keyword evidence="5 7" id="KW-1133">Transmembrane helix</keyword>
<feature type="transmembrane region" description="Helical" evidence="7">
    <location>
        <begin position="170"/>
        <end position="188"/>
    </location>
</feature>
<feature type="domain" description="ABC transmembrane type-1" evidence="8">
    <location>
        <begin position="95"/>
        <end position="296"/>
    </location>
</feature>
<protein>
    <submittedName>
        <fullName evidence="9">Peptide/nickel transport system permease protein</fullName>
    </submittedName>
</protein>
<evidence type="ECO:0000256" key="5">
    <source>
        <dbReference type="ARBA" id="ARBA00022989"/>
    </source>
</evidence>
<proteinExistence type="inferred from homology"/>
<reference evidence="10" key="1">
    <citation type="submission" date="2017-04" db="EMBL/GenBank/DDBJ databases">
        <authorList>
            <person name="Varghese N."/>
            <person name="Submissions S."/>
        </authorList>
    </citation>
    <scope>NUCLEOTIDE SEQUENCE [LARGE SCALE GENOMIC DNA]</scope>
    <source>
        <strain evidence="10">RKEM611</strain>
    </source>
</reference>
<dbReference type="Pfam" id="PF00528">
    <property type="entry name" value="BPD_transp_1"/>
    <property type="match status" value="1"/>
</dbReference>
<dbReference type="GO" id="GO:0055085">
    <property type="term" value="P:transmembrane transport"/>
    <property type="evidence" value="ECO:0007669"/>
    <property type="project" value="InterPro"/>
</dbReference>
<keyword evidence="6 7" id="KW-0472">Membrane</keyword>
<evidence type="ECO:0000259" key="8">
    <source>
        <dbReference type="PROSITE" id="PS50928"/>
    </source>
</evidence>
<name>A0A1Y6B729_9BACT</name>
<dbReference type="PANTHER" id="PTHR43163:SF6">
    <property type="entry name" value="DIPEPTIDE TRANSPORT SYSTEM PERMEASE PROTEIN DPPB-RELATED"/>
    <property type="match status" value="1"/>
</dbReference>
<feature type="transmembrane region" description="Helical" evidence="7">
    <location>
        <begin position="12"/>
        <end position="30"/>
    </location>
</feature>
<evidence type="ECO:0000256" key="1">
    <source>
        <dbReference type="ARBA" id="ARBA00004651"/>
    </source>
</evidence>
<evidence type="ECO:0000256" key="3">
    <source>
        <dbReference type="ARBA" id="ARBA00022475"/>
    </source>
</evidence>
<evidence type="ECO:0000256" key="2">
    <source>
        <dbReference type="ARBA" id="ARBA00022448"/>
    </source>
</evidence>
<feature type="transmembrane region" description="Helical" evidence="7">
    <location>
        <begin position="101"/>
        <end position="122"/>
    </location>
</feature>
<dbReference type="CDD" id="cd06261">
    <property type="entry name" value="TM_PBP2"/>
    <property type="match status" value="1"/>
</dbReference>
<dbReference type="InterPro" id="IPR045621">
    <property type="entry name" value="BPD_transp_1_N"/>
</dbReference>
<feature type="transmembrane region" description="Helical" evidence="7">
    <location>
        <begin position="273"/>
        <end position="299"/>
    </location>
</feature>
<dbReference type="AlphaFoldDB" id="A0A1Y6B729"/>
<dbReference type="PANTHER" id="PTHR43163">
    <property type="entry name" value="DIPEPTIDE TRANSPORT SYSTEM PERMEASE PROTEIN DPPB-RELATED"/>
    <property type="match status" value="1"/>
</dbReference>
<sequence length="307" mass="33082">MLAYSIKRILSLIPVTLGVVIIISVMTHLVPGDPVDAILGDYATQEDKDALRSKLGLDQPIPQQISGYIGKLLQGDLGTSHIYSRPVADMITERLPATVELALSSLLVALLIAIPAGTISAMRKGTLTDLTAMSFAIAGVAMPNFWLGPLLVLLFSVELGWLPVSEKSDWSSYILPSLTMGTALAAALSRITRNSLLDTLGEDFVRTARAKGCSNKQTLVNHVFRNASLPLVTVVGLQFGVLLTGAVITEKIFDWPGVGSLLLEGIQTRDYPIIQGCVLIFSSSYLFVNFATDILYGLVDPRISLRK</sequence>
<dbReference type="InterPro" id="IPR000515">
    <property type="entry name" value="MetI-like"/>
</dbReference>
<keyword evidence="10" id="KW-1185">Reference proteome</keyword>
<dbReference type="PROSITE" id="PS50928">
    <property type="entry name" value="ABC_TM1"/>
    <property type="match status" value="1"/>
</dbReference>
<evidence type="ECO:0000256" key="4">
    <source>
        <dbReference type="ARBA" id="ARBA00022692"/>
    </source>
</evidence>
<organism evidence="9 10">
    <name type="scientific">Pseudobacteriovorax antillogorgiicola</name>
    <dbReference type="NCBI Taxonomy" id="1513793"/>
    <lineage>
        <taxon>Bacteria</taxon>
        <taxon>Pseudomonadati</taxon>
        <taxon>Bdellovibrionota</taxon>
        <taxon>Oligoflexia</taxon>
        <taxon>Oligoflexales</taxon>
        <taxon>Pseudobacteriovoracaceae</taxon>
        <taxon>Pseudobacteriovorax</taxon>
    </lineage>
</organism>
<gene>
    <name evidence="9" type="ORF">SAMN06296036_10162</name>
</gene>
<evidence type="ECO:0000256" key="6">
    <source>
        <dbReference type="ARBA" id="ARBA00023136"/>
    </source>
</evidence>
<accession>A0A1Y6B729</accession>
<dbReference type="Proteomes" id="UP000192907">
    <property type="component" value="Unassembled WGS sequence"/>
</dbReference>
<dbReference type="EMBL" id="FWZT01000001">
    <property type="protein sequence ID" value="SME87898.1"/>
    <property type="molecule type" value="Genomic_DNA"/>
</dbReference>
<keyword evidence="2 7" id="KW-0813">Transport</keyword>